<keyword evidence="4" id="KW-0378">Hydrolase</keyword>
<dbReference type="GO" id="GO:0004035">
    <property type="term" value="F:alkaline phosphatase activity"/>
    <property type="evidence" value="ECO:0007669"/>
    <property type="project" value="UniProtKB-EC"/>
</dbReference>
<name>A0A840V4E1_9BACT</name>
<keyword evidence="5" id="KW-1185">Reference proteome</keyword>
<evidence type="ECO:0000313" key="5">
    <source>
        <dbReference type="Proteomes" id="UP000557717"/>
    </source>
</evidence>
<dbReference type="Proteomes" id="UP000557717">
    <property type="component" value="Unassembled WGS sequence"/>
</dbReference>
<accession>A0A840V4E1</accession>
<dbReference type="RefSeq" id="WP_184018509.1">
    <property type="nucleotide sequence ID" value="NZ_JACHFD010000009.1"/>
</dbReference>
<dbReference type="InterPro" id="IPR038607">
    <property type="entry name" value="PhoD-like_sf"/>
</dbReference>
<dbReference type="EMBL" id="JACHFD010000009">
    <property type="protein sequence ID" value="MBB5351916.1"/>
    <property type="molecule type" value="Genomic_DNA"/>
</dbReference>
<keyword evidence="1" id="KW-0732">Signal</keyword>
<feature type="domain" description="PhoD-like phosphatase metallophosphatase" evidence="2">
    <location>
        <begin position="166"/>
        <end position="500"/>
    </location>
</feature>
<dbReference type="InterPro" id="IPR032093">
    <property type="entry name" value="PhoD_N"/>
</dbReference>
<evidence type="ECO:0000256" key="1">
    <source>
        <dbReference type="SAM" id="SignalP"/>
    </source>
</evidence>
<dbReference type="PANTHER" id="PTHR43606:SF2">
    <property type="entry name" value="ALKALINE PHOSPHATASE FAMILY PROTEIN (AFU_ORTHOLOGUE AFUA_5G03860)"/>
    <property type="match status" value="1"/>
</dbReference>
<gene>
    <name evidence="4" type="ORF">HNR46_002155</name>
</gene>
<dbReference type="PROSITE" id="PS51318">
    <property type="entry name" value="TAT"/>
    <property type="match status" value="1"/>
</dbReference>
<dbReference type="InterPro" id="IPR029052">
    <property type="entry name" value="Metallo-depent_PP-like"/>
</dbReference>
<comment type="caution">
    <text evidence="4">The sequence shown here is derived from an EMBL/GenBank/DDBJ whole genome shotgun (WGS) entry which is preliminary data.</text>
</comment>
<dbReference type="AlphaFoldDB" id="A0A840V4E1"/>
<dbReference type="Gene3D" id="3.60.21.70">
    <property type="entry name" value="PhoD-like phosphatase"/>
    <property type="match status" value="1"/>
</dbReference>
<dbReference type="PANTHER" id="PTHR43606">
    <property type="entry name" value="PHOSPHATASE, PUTATIVE (AFU_ORTHOLOGUE AFUA_6G08710)-RELATED"/>
    <property type="match status" value="1"/>
</dbReference>
<dbReference type="Pfam" id="PF09423">
    <property type="entry name" value="PhoD"/>
    <property type="match status" value="1"/>
</dbReference>
<evidence type="ECO:0000313" key="4">
    <source>
        <dbReference type="EMBL" id="MBB5351916.1"/>
    </source>
</evidence>
<sequence length="529" mass="59728">MSNPPLFPLQPTLHSRRSFIGGSASLLLALTAGRAVAATDRISHHPSFTDYPFQLGVASGEPDHEGFVIWTRLAPQPLADGGVIEDAIQVHWMVAEDEAMTKVVAKGTAVAQRDWAHSVHVEVTGLRPDRWYWYQFKAGAEISPIGRSRTLESPDRTAAQTSMLRMAFASCQHFETGFYNAYEHMLAEAPDIVFHLGDYIYEGSSRDGQVRRHSGKEIKTLDAYRRRHAQYKCDPALQAMHQAAPWVVTWDDHEFDNNYAGDIPEEKGPAEHEAFLQRRAAAYQAYYEHMPLRAACVPKGPGMSLYRRLQHGQLVNFHVLDTRQYRTDQPQGDGLRPPSPAEMNPEGTLLGHAQREWLLAGLTASNTTWNVLAQQVMMARADRKAGEAEAYSMDQWPGYEFERRHLLQAFDERKISNPVVITGDIHNHWANELLTDFDPASNKVVGHEFVCSSITSGGDGVERPKYYDDLISENPCVKYHGNRRGYVSCMIRPDQWRTDYRSVEYVSRPHSPIDTPASFVIENTEMHPA</sequence>
<dbReference type="Gene3D" id="2.60.40.380">
    <property type="entry name" value="Purple acid phosphatase-like, N-terminal"/>
    <property type="match status" value="1"/>
</dbReference>
<dbReference type="InterPro" id="IPR052900">
    <property type="entry name" value="Phospholipid_Metab_Enz"/>
</dbReference>
<dbReference type="InterPro" id="IPR018946">
    <property type="entry name" value="PhoD-like_MPP"/>
</dbReference>
<dbReference type="InterPro" id="IPR006311">
    <property type="entry name" value="TAT_signal"/>
</dbReference>
<feature type="domain" description="Phospholipase D N-terminal" evidence="3">
    <location>
        <begin position="55"/>
        <end position="150"/>
    </location>
</feature>
<dbReference type="Pfam" id="PF16655">
    <property type="entry name" value="PhoD_N"/>
    <property type="match status" value="1"/>
</dbReference>
<evidence type="ECO:0000259" key="2">
    <source>
        <dbReference type="Pfam" id="PF09423"/>
    </source>
</evidence>
<organism evidence="4 5">
    <name type="scientific">Haloferula luteola</name>
    <dbReference type="NCBI Taxonomy" id="595692"/>
    <lineage>
        <taxon>Bacteria</taxon>
        <taxon>Pseudomonadati</taxon>
        <taxon>Verrucomicrobiota</taxon>
        <taxon>Verrucomicrobiia</taxon>
        <taxon>Verrucomicrobiales</taxon>
        <taxon>Verrucomicrobiaceae</taxon>
        <taxon>Haloferula</taxon>
    </lineage>
</organism>
<evidence type="ECO:0000259" key="3">
    <source>
        <dbReference type="Pfam" id="PF16655"/>
    </source>
</evidence>
<reference evidence="4 5" key="1">
    <citation type="submission" date="2020-08" db="EMBL/GenBank/DDBJ databases">
        <title>Genomic Encyclopedia of Type Strains, Phase IV (KMG-IV): sequencing the most valuable type-strain genomes for metagenomic binning, comparative biology and taxonomic classification.</title>
        <authorList>
            <person name="Goeker M."/>
        </authorList>
    </citation>
    <scope>NUCLEOTIDE SEQUENCE [LARGE SCALE GENOMIC DNA]</scope>
    <source>
        <strain evidence="4 5">YC6886</strain>
    </source>
</reference>
<protein>
    <submittedName>
        <fullName evidence="4">Alkaline phosphatase D</fullName>
        <ecNumber evidence="4">3.1.3.1</ecNumber>
    </submittedName>
</protein>
<dbReference type="SUPFAM" id="SSF56300">
    <property type="entry name" value="Metallo-dependent phosphatases"/>
    <property type="match status" value="1"/>
</dbReference>
<proteinExistence type="predicted"/>
<feature type="chain" id="PRO_5032659154" evidence="1">
    <location>
        <begin position="38"/>
        <end position="529"/>
    </location>
</feature>
<feature type="signal peptide" evidence="1">
    <location>
        <begin position="1"/>
        <end position="37"/>
    </location>
</feature>
<dbReference type="CDD" id="cd07389">
    <property type="entry name" value="MPP_PhoD"/>
    <property type="match status" value="1"/>
</dbReference>
<dbReference type="EC" id="3.1.3.1" evidence="4"/>